<reference evidence="1 2" key="1">
    <citation type="submission" date="2020-08" db="EMBL/GenBank/DDBJ databases">
        <title>Sequencing the genomes of 1000 actinobacteria strains.</title>
        <authorList>
            <person name="Klenk H.-P."/>
        </authorList>
    </citation>
    <scope>NUCLEOTIDE SEQUENCE [LARGE SCALE GENOMIC DNA]</scope>
    <source>
        <strain evidence="1 2">DSM 45258</strain>
    </source>
</reference>
<comment type="caution">
    <text evidence="1">The sequence shown here is derived from an EMBL/GenBank/DDBJ whole genome shotgun (WGS) entry which is preliminary data.</text>
</comment>
<keyword evidence="2" id="KW-1185">Reference proteome</keyword>
<dbReference type="AlphaFoldDB" id="A0A839RJW3"/>
<evidence type="ECO:0000313" key="2">
    <source>
        <dbReference type="Proteomes" id="UP000567922"/>
    </source>
</evidence>
<name>A0A839RJW3_9ACTN</name>
<dbReference type="EMBL" id="JACHWS010000001">
    <property type="protein sequence ID" value="MBB3036740.1"/>
    <property type="molecule type" value="Genomic_DNA"/>
</dbReference>
<accession>A0A839RJW3</accession>
<gene>
    <name evidence="1" type="ORF">FHU29_001174</name>
</gene>
<sequence>MVQDILLNVLGGSLGGTALGLGGIFLGIAGGLGGPAAIEFLLNTFGGLDPDLLTALLP</sequence>
<organism evidence="1 2">
    <name type="scientific">Hoyosella altamirensis</name>
    <dbReference type="NCBI Taxonomy" id="616997"/>
    <lineage>
        <taxon>Bacteria</taxon>
        <taxon>Bacillati</taxon>
        <taxon>Actinomycetota</taxon>
        <taxon>Actinomycetes</taxon>
        <taxon>Mycobacteriales</taxon>
        <taxon>Hoyosellaceae</taxon>
        <taxon>Hoyosella</taxon>
    </lineage>
</organism>
<proteinExistence type="predicted"/>
<dbReference type="Proteomes" id="UP000567922">
    <property type="component" value="Unassembled WGS sequence"/>
</dbReference>
<evidence type="ECO:0000313" key="1">
    <source>
        <dbReference type="EMBL" id="MBB3036740.1"/>
    </source>
</evidence>
<dbReference type="RefSeq" id="WP_157095178.1">
    <property type="nucleotide sequence ID" value="NZ_BDDI01000010.1"/>
</dbReference>
<protein>
    <submittedName>
        <fullName evidence="1">Uncharacterized protein</fullName>
    </submittedName>
</protein>